<dbReference type="GO" id="GO:0003913">
    <property type="term" value="F:DNA photolyase activity"/>
    <property type="evidence" value="ECO:0007669"/>
    <property type="project" value="InterPro"/>
</dbReference>
<dbReference type="SUPFAM" id="SSF102114">
    <property type="entry name" value="Radical SAM enzymes"/>
    <property type="match status" value="1"/>
</dbReference>
<dbReference type="GO" id="GO:0051539">
    <property type="term" value="F:4 iron, 4 sulfur cluster binding"/>
    <property type="evidence" value="ECO:0007669"/>
    <property type="project" value="TreeGrafter"/>
</dbReference>
<dbReference type="InterPro" id="IPR034559">
    <property type="entry name" value="SPL_Clostridia"/>
</dbReference>
<dbReference type="SFLD" id="SFLDG01079">
    <property type="entry name" value="spore_photoproduct_lyase_like"/>
    <property type="match status" value="1"/>
</dbReference>
<reference evidence="1" key="2">
    <citation type="journal article" date="2023" name="Biology">
        <title>Prokaryotic Life Associated with Coal-Fire Gas Vents Revealed by Metagenomics.</title>
        <authorList>
            <person name="Kadnikov V.V."/>
            <person name="Mardanov A.V."/>
            <person name="Beletsky A.V."/>
            <person name="Karnachuk O.V."/>
            <person name="Ravin N.V."/>
        </authorList>
    </citation>
    <scope>NUCLEOTIDE SEQUENCE</scope>
    <source>
        <strain evidence="1">Bu02</strain>
    </source>
</reference>
<dbReference type="InterPro" id="IPR007197">
    <property type="entry name" value="rSAM"/>
</dbReference>
<dbReference type="EMBL" id="CP062796">
    <property type="protein sequence ID" value="QUL99370.1"/>
    <property type="molecule type" value="Genomic_DNA"/>
</dbReference>
<proteinExistence type="predicted"/>
<gene>
    <name evidence="1" type="ORF">IMF26_04780</name>
</gene>
<evidence type="ECO:0000313" key="1">
    <source>
        <dbReference type="EMBL" id="QUL99370.1"/>
    </source>
</evidence>
<name>A0AAT9LEE4_9FIRM</name>
<dbReference type="GO" id="GO:0042601">
    <property type="term" value="C:endospore-forming forespore"/>
    <property type="evidence" value="ECO:0007669"/>
    <property type="project" value="TreeGrafter"/>
</dbReference>
<dbReference type="PANTHER" id="PTHR37822:SF2">
    <property type="entry name" value="SPORE PHOTOPRODUCT LYASE"/>
    <property type="match status" value="1"/>
</dbReference>
<sequence length="331" mass="37648">MPKTVFVTPKALEYPDTSRILDAFRRAGSVIVRGSPRLPRNLTAAARYARAKTIVVLGVDKKPSFLTCRPSADYQLNLVKGCPGMCEYCYLQTTMGPSPYIRINVNVEEILEKAGEICRRKSGAVTFEGSSVSDPVPVERYTKAISRAIAFFAEVPNGYLRVVTKFTDISSFLGLDHRRKTRMRYSLEAEEFHREFERGTQPLEERLEAARTLAEDGYPIGFLIAPVFLERGLGPYERLLTMIKEAFPSGLREDTTLEFVTHRFTERAKSQILARRPDSRLPMKENDRLFKMGQFGYGKYVYPAEKLAQAKDSMMELVNRILPGVRVEYFV</sequence>
<dbReference type="Gene3D" id="3.80.30.30">
    <property type="match status" value="1"/>
</dbReference>
<protein>
    <submittedName>
        <fullName evidence="1">Spore photoproduct lyase</fullName>
    </submittedName>
</protein>
<dbReference type="KEGG" id="fcz:IMF26_04780"/>
<dbReference type="SFLD" id="SFLDS00029">
    <property type="entry name" value="Radical_SAM"/>
    <property type="match status" value="1"/>
</dbReference>
<dbReference type="GO" id="GO:1904047">
    <property type="term" value="F:S-adenosyl-L-methionine binding"/>
    <property type="evidence" value="ECO:0007669"/>
    <property type="project" value="InterPro"/>
</dbReference>
<dbReference type="InterPro" id="IPR049539">
    <property type="entry name" value="SPL"/>
</dbReference>
<dbReference type="PANTHER" id="PTHR37822">
    <property type="entry name" value="SPORE PHOTOPRODUCT LYASE-RELATED"/>
    <property type="match status" value="1"/>
</dbReference>
<accession>A0AAT9LEE4</accession>
<dbReference type="AlphaFoldDB" id="A0AAT9LEE4"/>
<dbReference type="SFLD" id="SFLDF00412">
    <property type="entry name" value="spore_photoproduct_lyase_2"/>
    <property type="match status" value="1"/>
</dbReference>
<dbReference type="CDD" id="cd01335">
    <property type="entry name" value="Radical_SAM"/>
    <property type="match status" value="1"/>
</dbReference>
<reference evidence="1" key="1">
    <citation type="submission" date="2020-10" db="EMBL/GenBank/DDBJ databases">
        <authorList>
            <person name="Kadnikov V."/>
            <person name="Beletsky A.V."/>
            <person name="Mardanov A.V."/>
            <person name="Karnachuk O.V."/>
            <person name="Ravin N.V."/>
        </authorList>
    </citation>
    <scope>NUCLEOTIDE SEQUENCE</scope>
    <source>
        <strain evidence="1">Bu02</strain>
    </source>
</reference>
<dbReference type="Pfam" id="PF20903">
    <property type="entry name" value="SPL"/>
    <property type="match status" value="1"/>
</dbReference>
<keyword evidence="1" id="KW-0456">Lyase</keyword>
<dbReference type="InterPro" id="IPR058240">
    <property type="entry name" value="rSAM_sf"/>
</dbReference>
<organism evidence="1">
    <name type="scientific">Candidatus Fermentithermobacillus carboniphilus</name>
    <dbReference type="NCBI Taxonomy" id="3085328"/>
    <lineage>
        <taxon>Bacteria</taxon>
        <taxon>Bacillati</taxon>
        <taxon>Bacillota</taxon>
        <taxon>Candidatus Fermentithermobacillia</taxon>
        <taxon>Candidatus Fermentithermobacillales</taxon>
        <taxon>Candidatus Fermentithermobacillaceae</taxon>
        <taxon>Candidatus Fermentithermobacillus</taxon>
    </lineage>
</organism>
<dbReference type="Gene3D" id="3.40.50.12110">
    <property type="match status" value="1"/>
</dbReference>